<gene>
    <name evidence="1" type="primary">21</name>
    <name evidence="1" type="ORF">SEA_AKONI_21</name>
</gene>
<dbReference type="GeneID" id="55615760"/>
<evidence type="ECO:0000313" key="2">
    <source>
        <dbReference type="Proteomes" id="UP000298784"/>
    </source>
</evidence>
<dbReference type="Proteomes" id="UP000298784">
    <property type="component" value="Segment"/>
</dbReference>
<evidence type="ECO:0000313" key="1">
    <source>
        <dbReference type="EMBL" id="QCG78307.1"/>
    </source>
</evidence>
<accession>A0A4D6TBM1</accession>
<reference evidence="1 2" key="1">
    <citation type="submission" date="2019-04" db="EMBL/GenBank/DDBJ databases">
        <authorList>
            <person name="Fakhre F."/>
            <person name="Gonzalez R.M."/>
            <person name="Howells E.K."/>
            <person name="Otero L.A."/>
            <person name="Pegoraro K.N."/>
            <person name="Robichaux K.C."/>
            <person name="Rodier A."/>
            <person name="Sadowski C.L."/>
            <person name="Carter V.P."/>
            <person name="Gray A.D."/>
            <person name="Klein G.C."/>
            <person name="Lebosada C."/>
            <person name="Miklaszewski C.M."/>
            <person name="Sutton S.N."/>
            <person name="Pollenz R.S."/>
            <person name="Garlena R.A."/>
            <person name="Russell D.A."/>
            <person name="Pope W.H."/>
            <person name="Jacobs-Sera D."/>
            <person name="Hatfull G.F."/>
        </authorList>
    </citation>
    <scope>NUCLEOTIDE SEQUENCE [LARGE SCALE GENOMIC DNA]</scope>
</reference>
<keyword evidence="2" id="KW-1185">Reference proteome</keyword>
<proteinExistence type="predicted"/>
<sequence length="96" mass="10997">MSNIDNLRREIAYNAQVFQVLSEKEIPYLVWYGPDGRTVEAKTLVQGIAILFKTTPMPDGKVLLIVKPTGMKPWVEEISEALLLQRIHKYVRNILS</sequence>
<protein>
    <submittedName>
        <fullName evidence="1">Uncharacterized protein</fullName>
    </submittedName>
</protein>
<dbReference type="EMBL" id="MK757449">
    <property type="protein sequence ID" value="QCG78307.1"/>
    <property type="molecule type" value="Genomic_DNA"/>
</dbReference>
<dbReference type="RefSeq" id="YP_009845402.1">
    <property type="nucleotide sequence ID" value="NC_048761.1"/>
</dbReference>
<dbReference type="KEGG" id="vg:55615760"/>
<organism evidence="1 2">
    <name type="scientific">Microbacterium phage Akoni</name>
    <dbReference type="NCBI Taxonomy" id="2565510"/>
    <lineage>
        <taxon>Viruses</taxon>
        <taxon>Duplodnaviria</taxon>
        <taxon>Heunggongvirae</taxon>
        <taxon>Uroviricota</taxon>
        <taxon>Caudoviricetes</taxon>
        <taxon>Eekayvirinae</taxon>
        <taxon>Akonivirus</taxon>
        <taxon>Akonivirus akoni</taxon>
    </lineage>
</organism>
<name>A0A4D6TBM1_9CAUD</name>